<evidence type="ECO:0000313" key="4">
    <source>
        <dbReference type="Proteomes" id="UP000662314"/>
    </source>
</evidence>
<accession>A0A8J7I5F6</accession>
<organism evidence="3 4">
    <name type="scientific">Dendronalium phyllosphericum CENA369</name>
    <dbReference type="NCBI Taxonomy" id="1725256"/>
    <lineage>
        <taxon>Bacteria</taxon>
        <taxon>Bacillati</taxon>
        <taxon>Cyanobacteriota</taxon>
        <taxon>Cyanophyceae</taxon>
        <taxon>Nostocales</taxon>
        <taxon>Nostocaceae</taxon>
        <taxon>Dendronalium</taxon>
        <taxon>Dendronalium phyllosphericum</taxon>
    </lineage>
</organism>
<protein>
    <submittedName>
        <fullName evidence="3">Uncharacterized protein</fullName>
    </submittedName>
</protein>
<proteinExistence type="predicted"/>
<evidence type="ECO:0000256" key="2">
    <source>
        <dbReference type="SAM" id="SignalP"/>
    </source>
</evidence>
<dbReference type="AlphaFoldDB" id="A0A8J7I5F6"/>
<comment type="caution">
    <text evidence="3">The sequence shown here is derived from an EMBL/GenBank/DDBJ whole genome shotgun (WGS) entry which is preliminary data.</text>
</comment>
<feature type="signal peptide" evidence="2">
    <location>
        <begin position="1"/>
        <end position="19"/>
    </location>
</feature>
<gene>
    <name evidence="3" type="ORF">I8752_25110</name>
</gene>
<feature type="chain" id="PRO_5035258793" evidence="2">
    <location>
        <begin position="20"/>
        <end position="129"/>
    </location>
</feature>
<feature type="compositionally biased region" description="Polar residues" evidence="1">
    <location>
        <begin position="26"/>
        <end position="52"/>
    </location>
</feature>
<dbReference type="Proteomes" id="UP000662314">
    <property type="component" value="Unassembled WGS sequence"/>
</dbReference>
<reference evidence="3 4" key="1">
    <citation type="journal article" date="2021" name="Int. J. Syst. Evol. Microbiol.">
        <title>Amazonocrinis nigriterrae gen. nov., sp. nov., Atlanticothrix silvestris gen. nov., sp. nov. and Dendronalium phyllosphericum gen. nov., sp. nov., nostocacean cyanobacteria from Brazilian environments.</title>
        <authorList>
            <person name="Alvarenga D.O."/>
            <person name="Andreote A.P.D."/>
            <person name="Branco L.H.Z."/>
            <person name="Delbaje E."/>
            <person name="Cruz R.B."/>
            <person name="Varani A.M."/>
            <person name="Fiore M.F."/>
        </authorList>
    </citation>
    <scope>NUCLEOTIDE SEQUENCE [LARGE SCALE GENOMIC DNA]</scope>
    <source>
        <strain evidence="3 4">CENA369</strain>
    </source>
</reference>
<keyword evidence="2" id="KW-0732">Signal</keyword>
<evidence type="ECO:0000256" key="1">
    <source>
        <dbReference type="SAM" id="MobiDB-lite"/>
    </source>
</evidence>
<dbReference type="EMBL" id="JAECZA010000227">
    <property type="protein sequence ID" value="MBH8576211.1"/>
    <property type="molecule type" value="Genomic_DNA"/>
</dbReference>
<name>A0A8J7I5F6_9NOST</name>
<evidence type="ECO:0000313" key="3">
    <source>
        <dbReference type="EMBL" id="MBH8576211.1"/>
    </source>
</evidence>
<dbReference type="PROSITE" id="PS51257">
    <property type="entry name" value="PROKAR_LIPOPROTEIN"/>
    <property type="match status" value="1"/>
</dbReference>
<keyword evidence="4" id="KW-1185">Reference proteome</keyword>
<dbReference type="RefSeq" id="WP_214434950.1">
    <property type="nucleotide sequence ID" value="NZ_CAWPUQ010000154.1"/>
</dbReference>
<sequence>MLKKQIIAPTFLLATILIAGITGCTGSNSPNVSQGDNSGTNVSENAPTTNNSKPDRQERAQNRQAVLKQIETVLTPDQTKQLEAKLQQGEKMRQALSSLNLTADQKTKIQDILKTAYPHRQRQSKNNSQ</sequence>
<feature type="region of interest" description="Disordered" evidence="1">
    <location>
        <begin position="26"/>
        <end position="62"/>
    </location>
</feature>